<feature type="domain" description="Myb-like" evidence="8">
    <location>
        <begin position="59"/>
        <end position="118"/>
    </location>
</feature>
<keyword evidence="5" id="KW-0539">Nucleus</keyword>
<reference evidence="9" key="2">
    <citation type="submission" date="2020-08" db="EMBL/GenBank/DDBJ databases">
        <title>Plant Genome Project.</title>
        <authorList>
            <person name="Zhang R.-G."/>
        </authorList>
    </citation>
    <scope>NUCLEOTIDE SEQUENCE</scope>
    <source>
        <strain evidence="9">Huo1</strain>
        <tissue evidence="9">Leaf</tissue>
    </source>
</reference>
<name>A0A8X9ABX0_SALSN</name>
<feature type="domain" description="Myb-like" evidence="8">
    <location>
        <begin position="293"/>
        <end position="353"/>
    </location>
</feature>
<comment type="subcellular location">
    <subcellularLocation>
        <location evidence="1">Nucleus</location>
    </subcellularLocation>
</comment>
<dbReference type="EMBL" id="PNBA02000001">
    <property type="protein sequence ID" value="KAG6437267.1"/>
    <property type="molecule type" value="Genomic_DNA"/>
</dbReference>
<organism evidence="9">
    <name type="scientific">Salvia splendens</name>
    <name type="common">Scarlet sage</name>
    <dbReference type="NCBI Taxonomy" id="180675"/>
    <lineage>
        <taxon>Eukaryota</taxon>
        <taxon>Viridiplantae</taxon>
        <taxon>Streptophyta</taxon>
        <taxon>Embryophyta</taxon>
        <taxon>Tracheophyta</taxon>
        <taxon>Spermatophyta</taxon>
        <taxon>Magnoliopsida</taxon>
        <taxon>eudicotyledons</taxon>
        <taxon>Gunneridae</taxon>
        <taxon>Pentapetalae</taxon>
        <taxon>asterids</taxon>
        <taxon>lamiids</taxon>
        <taxon>Lamiales</taxon>
        <taxon>Lamiaceae</taxon>
        <taxon>Nepetoideae</taxon>
        <taxon>Mentheae</taxon>
        <taxon>Salviinae</taxon>
        <taxon>Salvia</taxon>
        <taxon>Salvia subgen. Calosphace</taxon>
        <taxon>core Calosphace</taxon>
    </lineage>
</organism>
<dbReference type="CDD" id="cd12203">
    <property type="entry name" value="GT1"/>
    <property type="match status" value="2"/>
</dbReference>
<evidence type="ECO:0000256" key="3">
    <source>
        <dbReference type="ARBA" id="ARBA00023125"/>
    </source>
</evidence>
<feature type="region of interest" description="Disordered" evidence="7">
    <location>
        <begin position="170"/>
        <end position="207"/>
    </location>
</feature>
<dbReference type="Gene3D" id="1.10.10.60">
    <property type="entry name" value="Homeodomain-like"/>
    <property type="match status" value="2"/>
</dbReference>
<evidence type="ECO:0000259" key="8">
    <source>
        <dbReference type="PROSITE" id="PS50090"/>
    </source>
</evidence>
<dbReference type="PANTHER" id="PTHR21654">
    <property type="entry name" value="FI21293P1"/>
    <property type="match status" value="1"/>
</dbReference>
<feature type="coiled-coil region" evidence="6">
    <location>
        <begin position="227"/>
        <end position="254"/>
    </location>
</feature>
<dbReference type="PANTHER" id="PTHR21654:SF60">
    <property type="entry name" value="TRIHELIX TRANSCRIPTION FACTOR PTL"/>
    <property type="match status" value="1"/>
</dbReference>
<gene>
    <name evidence="9" type="ORF">SASPL_102179</name>
</gene>
<dbReference type="Proteomes" id="UP000298416">
    <property type="component" value="Unassembled WGS sequence"/>
</dbReference>
<keyword evidence="6" id="KW-0175">Coiled coil</keyword>
<accession>A0A8X9ABX0</accession>
<dbReference type="Pfam" id="PF13837">
    <property type="entry name" value="Myb_DNA-bind_4"/>
    <property type="match status" value="2"/>
</dbReference>
<sequence>MEYQYGMPDLRHSITGRPLFPQIQSPQDLLSTHRPHDMLIFTSDSAAAAGNAFENGGAGRWPRQETLNLLEIRSRLDPKFKEANQKGPLWDEVSRIMCEEHGYQRSSKKCREKFENLYKYYKKTKEGKAGRQDGKHYRFFRQLEALYGTTEANISSVSISEAAAAHHTFPNKTAAGDPTPKASDTSLSLSNYSDADTSSSDDSDDMKKSGWKVKIRDFIDAQMKKVMEKQEAWMEKMMRTIEEKERERAMREEEWRKHDAARIEREHRFWASERAWIEARDAALMNALHKLTGKESHNEDWPECEINKLIQLTTAMEGKFDEEMVWEEIAAKMGCFGHERSAAACKEKWESIHNYVSKKRKDNNNNNYQSHIYCEQGLNNDHGSSSGISESCFRYFMGDAY</sequence>
<protein>
    <recommendedName>
        <fullName evidence="8">Myb-like domain-containing protein</fullName>
    </recommendedName>
</protein>
<evidence type="ECO:0000313" key="9">
    <source>
        <dbReference type="EMBL" id="KAG6437267.1"/>
    </source>
</evidence>
<evidence type="ECO:0000256" key="5">
    <source>
        <dbReference type="ARBA" id="ARBA00023242"/>
    </source>
</evidence>
<dbReference type="GO" id="GO:0003677">
    <property type="term" value="F:DNA binding"/>
    <property type="evidence" value="ECO:0007669"/>
    <property type="project" value="UniProtKB-KW"/>
</dbReference>
<proteinExistence type="predicted"/>
<evidence type="ECO:0000256" key="4">
    <source>
        <dbReference type="ARBA" id="ARBA00023163"/>
    </source>
</evidence>
<dbReference type="GO" id="GO:0006355">
    <property type="term" value="P:regulation of DNA-templated transcription"/>
    <property type="evidence" value="ECO:0007669"/>
    <property type="project" value="UniProtKB-ARBA"/>
</dbReference>
<evidence type="ECO:0000256" key="1">
    <source>
        <dbReference type="ARBA" id="ARBA00004123"/>
    </source>
</evidence>
<dbReference type="AlphaFoldDB" id="A0A8X9ABX0"/>
<evidence type="ECO:0000256" key="7">
    <source>
        <dbReference type="SAM" id="MobiDB-lite"/>
    </source>
</evidence>
<dbReference type="InterPro" id="IPR001005">
    <property type="entry name" value="SANT/Myb"/>
</dbReference>
<evidence type="ECO:0000256" key="6">
    <source>
        <dbReference type="SAM" id="Coils"/>
    </source>
</evidence>
<dbReference type="GO" id="GO:0005634">
    <property type="term" value="C:nucleus"/>
    <property type="evidence" value="ECO:0007669"/>
    <property type="project" value="UniProtKB-SubCell"/>
</dbReference>
<keyword evidence="10" id="KW-1185">Reference proteome</keyword>
<reference evidence="9" key="1">
    <citation type="submission" date="2018-01" db="EMBL/GenBank/DDBJ databases">
        <authorList>
            <person name="Mao J.F."/>
        </authorList>
    </citation>
    <scope>NUCLEOTIDE SEQUENCE</scope>
    <source>
        <strain evidence="9">Huo1</strain>
        <tissue evidence="9">Leaf</tissue>
    </source>
</reference>
<comment type="caution">
    <text evidence="9">The sequence shown here is derived from an EMBL/GenBank/DDBJ whole genome shotgun (WGS) entry which is preliminary data.</text>
</comment>
<dbReference type="FunFam" id="1.10.10.60:FF:000342">
    <property type="entry name" value="trihelix transcription factor PTL-like"/>
    <property type="match status" value="1"/>
</dbReference>
<feature type="compositionally biased region" description="Low complexity" evidence="7">
    <location>
        <begin position="188"/>
        <end position="198"/>
    </location>
</feature>
<dbReference type="PROSITE" id="PS50090">
    <property type="entry name" value="MYB_LIKE"/>
    <property type="match status" value="2"/>
</dbReference>
<keyword evidence="2" id="KW-0805">Transcription regulation</keyword>
<dbReference type="SMART" id="SM00717">
    <property type="entry name" value="SANT"/>
    <property type="match status" value="2"/>
</dbReference>
<evidence type="ECO:0000313" key="10">
    <source>
        <dbReference type="Proteomes" id="UP000298416"/>
    </source>
</evidence>
<keyword evidence="3" id="KW-0238">DNA-binding</keyword>
<evidence type="ECO:0000256" key="2">
    <source>
        <dbReference type="ARBA" id="ARBA00023015"/>
    </source>
</evidence>
<dbReference type="InterPro" id="IPR044822">
    <property type="entry name" value="Myb_DNA-bind_4"/>
</dbReference>
<keyword evidence="4" id="KW-0804">Transcription</keyword>